<gene>
    <name evidence="2" type="ORF">BC343_27190</name>
</gene>
<dbReference type="Proteomes" id="UP000189739">
    <property type="component" value="Unassembled WGS sequence"/>
</dbReference>
<dbReference type="STRING" id="1792845.BC343_27190"/>
<dbReference type="OrthoDB" id="826958at2"/>
<reference evidence="2 3" key="1">
    <citation type="submission" date="2016-07" db="EMBL/GenBank/DDBJ databases">
        <title>Genomic analysis of zinc-resistant bacterium Mucilaginibacter pedocola TBZ30.</title>
        <authorList>
            <person name="Huang J."/>
            <person name="Tang J."/>
        </authorList>
    </citation>
    <scope>NUCLEOTIDE SEQUENCE [LARGE SCALE GENOMIC DNA]</scope>
    <source>
        <strain evidence="2 3">TBZ30</strain>
    </source>
</reference>
<accession>A0A1S9PGH8</accession>
<dbReference type="AlphaFoldDB" id="A0A1S9PGH8"/>
<protein>
    <recommendedName>
        <fullName evidence="4">TerB family tellurite resistance protein</fullName>
    </recommendedName>
</protein>
<evidence type="ECO:0008006" key="4">
    <source>
        <dbReference type="Google" id="ProtNLM"/>
    </source>
</evidence>
<name>A0A1S9PGH8_9SPHI</name>
<proteinExistence type="predicted"/>
<keyword evidence="3" id="KW-1185">Reference proteome</keyword>
<evidence type="ECO:0000313" key="2">
    <source>
        <dbReference type="EMBL" id="OOQ60017.1"/>
    </source>
</evidence>
<feature type="signal peptide" evidence="1">
    <location>
        <begin position="1"/>
        <end position="24"/>
    </location>
</feature>
<sequence length="215" mass="24066">MKKQFKTLVLGLAFAWSAPLNSRAQSVTDCIEQLVLDYQKLAGLKSVLSQMYSGYEILSKGYGAVKNVSQGNFSLHQAFLDGLLLVSPAVRKYPRVADIINGQAALFSEYKNAAKRFNSSGRFSPEELQYLSAVYEQLVDASLKNLDKLSMVMGDSQLRMSDAERLAAIDRIFLDSRSQLSYLRKFNGQAGQTVRLRERYAQDKQNVNSLYGINP</sequence>
<comment type="caution">
    <text evidence="2">The sequence shown here is derived from an EMBL/GenBank/DDBJ whole genome shotgun (WGS) entry which is preliminary data.</text>
</comment>
<feature type="chain" id="PRO_5012459052" description="TerB family tellurite resistance protein" evidence="1">
    <location>
        <begin position="25"/>
        <end position="215"/>
    </location>
</feature>
<keyword evidence="1" id="KW-0732">Signal</keyword>
<dbReference type="RefSeq" id="WP_078347991.1">
    <property type="nucleotide sequence ID" value="NZ_MBTF01000010.1"/>
</dbReference>
<organism evidence="2 3">
    <name type="scientific">Mucilaginibacter pedocola</name>
    <dbReference type="NCBI Taxonomy" id="1792845"/>
    <lineage>
        <taxon>Bacteria</taxon>
        <taxon>Pseudomonadati</taxon>
        <taxon>Bacteroidota</taxon>
        <taxon>Sphingobacteriia</taxon>
        <taxon>Sphingobacteriales</taxon>
        <taxon>Sphingobacteriaceae</taxon>
        <taxon>Mucilaginibacter</taxon>
    </lineage>
</organism>
<evidence type="ECO:0000313" key="3">
    <source>
        <dbReference type="Proteomes" id="UP000189739"/>
    </source>
</evidence>
<evidence type="ECO:0000256" key="1">
    <source>
        <dbReference type="SAM" id="SignalP"/>
    </source>
</evidence>
<dbReference type="EMBL" id="MBTF01000010">
    <property type="protein sequence ID" value="OOQ60017.1"/>
    <property type="molecule type" value="Genomic_DNA"/>
</dbReference>